<dbReference type="CDD" id="cd06267">
    <property type="entry name" value="PBP1_LacI_sugar_binding-like"/>
    <property type="match status" value="1"/>
</dbReference>
<evidence type="ECO:0000313" key="6">
    <source>
        <dbReference type="EMBL" id="MXV52687.1"/>
    </source>
</evidence>
<comment type="caution">
    <text evidence="6">The sequence shown here is derived from an EMBL/GenBank/DDBJ whole genome shotgun (WGS) entry which is preliminary data.</text>
</comment>
<evidence type="ECO:0000256" key="2">
    <source>
        <dbReference type="ARBA" id="ARBA00023125"/>
    </source>
</evidence>
<dbReference type="InterPro" id="IPR000843">
    <property type="entry name" value="HTH_LacI"/>
</dbReference>
<evidence type="ECO:0000313" key="7">
    <source>
        <dbReference type="Proteomes" id="UP000466586"/>
    </source>
</evidence>
<protein>
    <submittedName>
        <fullName evidence="6">Substrate-binding domain-containing protein</fullName>
    </submittedName>
</protein>
<feature type="domain" description="HTH lacI-type" evidence="5">
    <location>
        <begin position="6"/>
        <end position="60"/>
    </location>
</feature>
<name>A0A7K1YDL2_9SPHI</name>
<dbReference type="EMBL" id="WVHT01000009">
    <property type="protein sequence ID" value="MXV52687.1"/>
    <property type="molecule type" value="Genomic_DNA"/>
</dbReference>
<dbReference type="Proteomes" id="UP000466586">
    <property type="component" value="Unassembled WGS sequence"/>
</dbReference>
<evidence type="ECO:0000259" key="5">
    <source>
        <dbReference type="PROSITE" id="PS50932"/>
    </source>
</evidence>
<dbReference type="Pfam" id="PF00356">
    <property type="entry name" value="LacI"/>
    <property type="match status" value="1"/>
</dbReference>
<keyword evidence="2" id="KW-0238">DNA-binding</keyword>
<dbReference type="InterPro" id="IPR010982">
    <property type="entry name" value="Lambda_DNA-bd_dom_sf"/>
</dbReference>
<dbReference type="Gene3D" id="3.40.50.2300">
    <property type="match status" value="2"/>
</dbReference>
<dbReference type="InterPro" id="IPR001761">
    <property type="entry name" value="Peripla_BP/Lac1_sug-bd_dom"/>
</dbReference>
<dbReference type="RefSeq" id="WP_160845864.1">
    <property type="nucleotide sequence ID" value="NZ_WVHT01000009.1"/>
</dbReference>
<dbReference type="AlphaFoldDB" id="A0A7K1YDL2"/>
<sequence length="364" mass="40613">MNFEAITIRDIAKELKLSVSTVSKALRDSYEISGKTKELVTNYAREHNYRPNPIAQSLKQGRSKSIGIVVSTIDNHFFSQVIDGIESVAHNNGYNVIITQTHESFDLEVQNVEHLTYRSIDGLLISLSTETKNIDHLKRLHSQGLPIVFFDRVSSEIDTHKVIADNYKGAYDATDHLLQSGFKNIATITSSANVSITSERLEGYKKALTDSGITINDDYIKYCPHGGKTTEEIEKALNELLSLDIWPDAILTASDRITTTTLALLHKLHIKIPEDIALLGFTNTNLADVLFPPLSSVYQPGFDIGKNAVEMLLSLIQAKRPVEEFETRILPTKLYKRQSTASSNSRLVDDANSIKPDGRKKDLK</sequence>
<keyword evidence="3" id="KW-0804">Transcription</keyword>
<dbReference type="SUPFAM" id="SSF53822">
    <property type="entry name" value="Periplasmic binding protein-like I"/>
    <property type="match status" value="1"/>
</dbReference>
<feature type="region of interest" description="Disordered" evidence="4">
    <location>
        <begin position="340"/>
        <end position="364"/>
    </location>
</feature>
<dbReference type="PROSITE" id="PS50932">
    <property type="entry name" value="HTH_LACI_2"/>
    <property type="match status" value="1"/>
</dbReference>
<proteinExistence type="predicted"/>
<keyword evidence="1" id="KW-0805">Transcription regulation</keyword>
<dbReference type="Gene3D" id="1.10.260.40">
    <property type="entry name" value="lambda repressor-like DNA-binding domains"/>
    <property type="match status" value="1"/>
</dbReference>
<dbReference type="GO" id="GO:0003700">
    <property type="term" value="F:DNA-binding transcription factor activity"/>
    <property type="evidence" value="ECO:0007669"/>
    <property type="project" value="TreeGrafter"/>
</dbReference>
<evidence type="ECO:0000256" key="4">
    <source>
        <dbReference type="SAM" id="MobiDB-lite"/>
    </source>
</evidence>
<dbReference type="CDD" id="cd01392">
    <property type="entry name" value="HTH_LacI"/>
    <property type="match status" value="1"/>
</dbReference>
<dbReference type="SMART" id="SM00354">
    <property type="entry name" value="HTH_LACI"/>
    <property type="match status" value="1"/>
</dbReference>
<gene>
    <name evidence="6" type="ORF">GS399_17070</name>
</gene>
<dbReference type="Pfam" id="PF00532">
    <property type="entry name" value="Peripla_BP_1"/>
    <property type="match status" value="1"/>
</dbReference>
<keyword evidence="7" id="KW-1185">Reference proteome</keyword>
<dbReference type="PANTHER" id="PTHR30146:SF109">
    <property type="entry name" value="HTH-TYPE TRANSCRIPTIONAL REGULATOR GALS"/>
    <property type="match status" value="1"/>
</dbReference>
<evidence type="ECO:0000256" key="3">
    <source>
        <dbReference type="ARBA" id="ARBA00023163"/>
    </source>
</evidence>
<organism evidence="6 7">
    <name type="scientific">Hufsiella arboris</name>
    <dbReference type="NCBI Taxonomy" id="2695275"/>
    <lineage>
        <taxon>Bacteria</taxon>
        <taxon>Pseudomonadati</taxon>
        <taxon>Bacteroidota</taxon>
        <taxon>Sphingobacteriia</taxon>
        <taxon>Sphingobacteriales</taxon>
        <taxon>Sphingobacteriaceae</taxon>
        <taxon>Hufsiella</taxon>
    </lineage>
</organism>
<dbReference type="InterPro" id="IPR028082">
    <property type="entry name" value="Peripla_BP_I"/>
</dbReference>
<evidence type="ECO:0000256" key="1">
    <source>
        <dbReference type="ARBA" id="ARBA00023015"/>
    </source>
</evidence>
<dbReference type="GO" id="GO:0000976">
    <property type="term" value="F:transcription cis-regulatory region binding"/>
    <property type="evidence" value="ECO:0007669"/>
    <property type="project" value="TreeGrafter"/>
</dbReference>
<accession>A0A7K1YDL2</accession>
<dbReference type="PANTHER" id="PTHR30146">
    <property type="entry name" value="LACI-RELATED TRANSCRIPTIONAL REPRESSOR"/>
    <property type="match status" value="1"/>
</dbReference>
<reference evidence="6 7" key="1">
    <citation type="submission" date="2019-11" db="EMBL/GenBank/DDBJ databases">
        <title>Pedobacter sp. HMF7647 Genome sequencing and assembly.</title>
        <authorList>
            <person name="Kang H."/>
            <person name="Kim H."/>
            <person name="Joh K."/>
        </authorList>
    </citation>
    <scope>NUCLEOTIDE SEQUENCE [LARGE SCALE GENOMIC DNA]</scope>
    <source>
        <strain evidence="6 7">HMF7647</strain>
    </source>
</reference>
<dbReference type="SUPFAM" id="SSF47413">
    <property type="entry name" value="lambda repressor-like DNA-binding domains"/>
    <property type="match status" value="1"/>
</dbReference>